<accession>A0ABT2RVM0</accession>
<dbReference type="Proteomes" id="UP001652461">
    <property type="component" value="Unassembled WGS sequence"/>
</dbReference>
<evidence type="ECO:0000313" key="2">
    <source>
        <dbReference type="EMBL" id="MCU6696341.1"/>
    </source>
</evidence>
<evidence type="ECO:0000256" key="1">
    <source>
        <dbReference type="SAM" id="MobiDB-lite"/>
    </source>
</evidence>
<reference evidence="2 3" key="1">
    <citation type="journal article" date="2021" name="ISME Commun">
        <title>Automated analysis of genomic sequences facilitates high-throughput and comprehensive description of bacteria.</title>
        <authorList>
            <person name="Hitch T.C.A."/>
        </authorList>
    </citation>
    <scope>NUCLEOTIDE SEQUENCE [LARGE SCALE GENOMIC DNA]</scope>
    <source>
        <strain evidence="2 3">Sanger_04</strain>
    </source>
</reference>
<sequence>MRDFSFWEEYEGTSEGSGRSEKIWLKNPDTGQTGLFKFKKDIGTTDHVSECIAFQIAQVLDIPCARFELGTYKGREGSVSYNIIEQENQTLIEGIYFISLLYPTYDVEKFIDVKTQHRYSIEMILASIEKFVPVDGFLNMLLFDYLIGNTDRHQSNWAVVFRF</sequence>
<protein>
    <submittedName>
        <fullName evidence="2">HipA domain-containing protein</fullName>
    </submittedName>
</protein>
<organism evidence="2 3">
    <name type="scientific">Laedolimicola ammoniilytica</name>
    <dbReference type="NCBI Taxonomy" id="2981771"/>
    <lineage>
        <taxon>Bacteria</taxon>
        <taxon>Bacillati</taxon>
        <taxon>Bacillota</taxon>
        <taxon>Clostridia</taxon>
        <taxon>Lachnospirales</taxon>
        <taxon>Lachnospiraceae</taxon>
        <taxon>Laedolimicola</taxon>
    </lineage>
</organism>
<dbReference type="EMBL" id="JAOQKC010000005">
    <property type="protein sequence ID" value="MCU6696341.1"/>
    <property type="molecule type" value="Genomic_DNA"/>
</dbReference>
<dbReference type="RefSeq" id="WP_262670654.1">
    <property type="nucleotide sequence ID" value="NZ_JAOQKC010000005.1"/>
</dbReference>
<comment type="caution">
    <text evidence="2">The sequence shown here is derived from an EMBL/GenBank/DDBJ whole genome shotgun (WGS) entry which is preliminary data.</text>
</comment>
<name>A0ABT2RVM0_9FIRM</name>
<keyword evidence="3" id="KW-1185">Reference proteome</keyword>
<feature type="compositionally biased region" description="Acidic residues" evidence="1">
    <location>
        <begin position="1"/>
        <end position="12"/>
    </location>
</feature>
<evidence type="ECO:0000313" key="3">
    <source>
        <dbReference type="Proteomes" id="UP001652461"/>
    </source>
</evidence>
<proteinExistence type="predicted"/>
<feature type="region of interest" description="Disordered" evidence="1">
    <location>
        <begin position="1"/>
        <end position="22"/>
    </location>
</feature>
<dbReference type="Gene3D" id="1.10.1070.20">
    <property type="match status" value="1"/>
</dbReference>
<gene>
    <name evidence="2" type="ORF">OCV63_05445</name>
</gene>